<accession>A0AAD5QGL8</accession>
<evidence type="ECO:0000256" key="3">
    <source>
        <dbReference type="ARBA" id="ARBA00022729"/>
    </source>
</evidence>
<evidence type="ECO:0000259" key="8">
    <source>
        <dbReference type="Pfam" id="PF25147"/>
    </source>
</evidence>
<organism evidence="9 10">
    <name type="scientific">Parelaphostrongylus tenuis</name>
    <name type="common">Meningeal worm</name>
    <dbReference type="NCBI Taxonomy" id="148309"/>
    <lineage>
        <taxon>Eukaryota</taxon>
        <taxon>Metazoa</taxon>
        <taxon>Ecdysozoa</taxon>
        <taxon>Nematoda</taxon>
        <taxon>Chromadorea</taxon>
        <taxon>Rhabditida</taxon>
        <taxon>Rhabditina</taxon>
        <taxon>Rhabditomorpha</taxon>
        <taxon>Strongyloidea</taxon>
        <taxon>Metastrongylidae</taxon>
        <taxon>Parelaphostrongylus</taxon>
    </lineage>
</organism>
<keyword evidence="3" id="KW-0732">Signal</keyword>
<evidence type="ECO:0000256" key="5">
    <source>
        <dbReference type="ARBA" id="ARBA00022989"/>
    </source>
</evidence>
<protein>
    <recommendedName>
        <fullName evidence="8">Ribophorin II C-terminal domain-containing protein</fullName>
    </recommendedName>
</protein>
<reference evidence="9" key="1">
    <citation type="submission" date="2021-06" db="EMBL/GenBank/DDBJ databases">
        <title>Parelaphostrongylus tenuis whole genome reference sequence.</title>
        <authorList>
            <person name="Garwood T.J."/>
            <person name="Larsen P.A."/>
            <person name="Fountain-Jones N.M."/>
            <person name="Garbe J.R."/>
            <person name="Macchietto M.G."/>
            <person name="Kania S.A."/>
            <person name="Gerhold R.W."/>
            <person name="Richards J.E."/>
            <person name="Wolf T.M."/>
        </authorList>
    </citation>
    <scope>NUCLEOTIDE SEQUENCE</scope>
    <source>
        <strain evidence="9">MNPRO001-30</strain>
        <tissue evidence="9">Meninges</tissue>
    </source>
</reference>
<evidence type="ECO:0000256" key="4">
    <source>
        <dbReference type="ARBA" id="ARBA00022824"/>
    </source>
</evidence>
<evidence type="ECO:0000313" key="9">
    <source>
        <dbReference type="EMBL" id="KAJ1346241.1"/>
    </source>
</evidence>
<evidence type="ECO:0000256" key="2">
    <source>
        <dbReference type="ARBA" id="ARBA00022692"/>
    </source>
</evidence>
<evidence type="ECO:0000256" key="6">
    <source>
        <dbReference type="ARBA" id="ARBA00023136"/>
    </source>
</evidence>
<proteinExistence type="predicted"/>
<dbReference type="EMBL" id="JAHQIW010000153">
    <property type="protein sequence ID" value="KAJ1346241.1"/>
    <property type="molecule type" value="Genomic_DNA"/>
</dbReference>
<gene>
    <name evidence="9" type="ORF">KIN20_000994</name>
</gene>
<name>A0AAD5QGL8_PARTN</name>
<dbReference type="InterPro" id="IPR008814">
    <property type="entry name" value="Swp1"/>
</dbReference>
<sequence length="116" mass="13521">MPLSVWTLFIHGSLAVLLALYLVFWLQLNMFETLRYLAFVEAFTCISCNRVLRSIADKSNNESLVTQTQQRTYFIRLQYTVSLGVRDADEVEQIVQPCWLSTQKVESSETKELKFF</sequence>
<dbReference type="Proteomes" id="UP001196413">
    <property type="component" value="Unassembled WGS sequence"/>
</dbReference>
<dbReference type="Pfam" id="PF25147">
    <property type="entry name" value="Ribophorin_II_C"/>
    <property type="match status" value="1"/>
</dbReference>
<comment type="subcellular location">
    <subcellularLocation>
        <location evidence="1">Endoplasmic reticulum membrane</location>
        <topology evidence="1">Multi-pass membrane protein</topology>
    </subcellularLocation>
</comment>
<keyword evidence="5 7" id="KW-1133">Transmembrane helix</keyword>
<feature type="domain" description="Ribophorin II C-terminal" evidence="8">
    <location>
        <begin position="2"/>
        <end position="58"/>
    </location>
</feature>
<keyword evidence="10" id="KW-1185">Reference proteome</keyword>
<keyword evidence="6 7" id="KW-0472">Membrane</keyword>
<dbReference type="GO" id="GO:0006487">
    <property type="term" value="P:protein N-linked glycosylation"/>
    <property type="evidence" value="ECO:0007669"/>
    <property type="project" value="TreeGrafter"/>
</dbReference>
<dbReference type="AlphaFoldDB" id="A0AAD5QGL8"/>
<keyword evidence="2 7" id="KW-0812">Transmembrane</keyword>
<dbReference type="PANTHER" id="PTHR12640:SF0">
    <property type="entry name" value="DOLICHYL-DIPHOSPHOOLIGOSACCHARIDE--PROTEIN GLYCOSYLTRANSFERASE SUBUNIT 2"/>
    <property type="match status" value="1"/>
</dbReference>
<evidence type="ECO:0000313" key="10">
    <source>
        <dbReference type="Proteomes" id="UP001196413"/>
    </source>
</evidence>
<evidence type="ECO:0000256" key="7">
    <source>
        <dbReference type="SAM" id="Phobius"/>
    </source>
</evidence>
<evidence type="ECO:0000256" key="1">
    <source>
        <dbReference type="ARBA" id="ARBA00004477"/>
    </source>
</evidence>
<dbReference type="PANTHER" id="PTHR12640">
    <property type="entry name" value="RIBOPHORIN II"/>
    <property type="match status" value="1"/>
</dbReference>
<keyword evidence="4" id="KW-0256">Endoplasmic reticulum</keyword>
<feature type="transmembrane region" description="Helical" evidence="7">
    <location>
        <begin position="6"/>
        <end position="26"/>
    </location>
</feature>
<dbReference type="InterPro" id="IPR056790">
    <property type="entry name" value="Ribophorin_II_C"/>
</dbReference>
<dbReference type="GO" id="GO:0008250">
    <property type="term" value="C:oligosaccharyltransferase complex"/>
    <property type="evidence" value="ECO:0007669"/>
    <property type="project" value="InterPro"/>
</dbReference>
<comment type="caution">
    <text evidence="9">The sequence shown here is derived from an EMBL/GenBank/DDBJ whole genome shotgun (WGS) entry which is preliminary data.</text>
</comment>